<dbReference type="InterPro" id="IPR052520">
    <property type="entry name" value="ATL_DNA_repair"/>
</dbReference>
<keyword evidence="1" id="KW-0227">DNA damage</keyword>
<dbReference type="InterPro" id="IPR036388">
    <property type="entry name" value="WH-like_DNA-bd_sf"/>
</dbReference>
<dbReference type="Proteomes" id="UP001501195">
    <property type="component" value="Unassembled WGS sequence"/>
</dbReference>
<dbReference type="InterPro" id="IPR036217">
    <property type="entry name" value="MethylDNA_cys_MeTrfase_DNAb"/>
</dbReference>
<dbReference type="InterPro" id="IPR014048">
    <property type="entry name" value="MethylDNA_cys_MeTrfase_DNA-bd"/>
</dbReference>
<feature type="compositionally biased region" description="Low complexity" evidence="2">
    <location>
        <begin position="1"/>
        <end position="30"/>
    </location>
</feature>
<dbReference type="EMBL" id="BAABIL010000226">
    <property type="protein sequence ID" value="GAA4976752.1"/>
    <property type="molecule type" value="Genomic_DNA"/>
</dbReference>
<dbReference type="CDD" id="cd06445">
    <property type="entry name" value="ATase"/>
    <property type="match status" value="1"/>
</dbReference>
<reference evidence="5" key="1">
    <citation type="journal article" date="2019" name="Int. J. Syst. Evol. Microbiol.">
        <title>The Global Catalogue of Microorganisms (GCM) 10K type strain sequencing project: providing services to taxonomists for standard genome sequencing and annotation.</title>
        <authorList>
            <consortium name="The Broad Institute Genomics Platform"/>
            <consortium name="The Broad Institute Genome Sequencing Center for Infectious Disease"/>
            <person name="Wu L."/>
            <person name="Ma J."/>
        </authorList>
    </citation>
    <scope>NUCLEOTIDE SEQUENCE [LARGE SCALE GENOMIC DNA]</scope>
    <source>
        <strain evidence="5">JCM 18126</strain>
    </source>
</reference>
<name>A0ABP9HR64_9ACTN</name>
<feature type="domain" description="Methylated-DNA-[protein]-cysteine S-methyltransferase DNA binding" evidence="3">
    <location>
        <begin position="44"/>
        <end position="102"/>
    </location>
</feature>
<dbReference type="PANTHER" id="PTHR42942">
    <property type="entry name" value="6-O-METHYLGUANINE DNA METHYLTRANSFERASE"/>
    <property type="match status" value="1"/>
</dbReference>
<evidence type="ECO:0000256" key="1">
    <source>
        <dbReference type="ARBA" id="ARBA00022763"/>
    </source>
</evidence>
<evidence type="ECO:0000313" key="4">
    <source>
        <dbReference type="EMBL" id="GAA4976752.1"/>
    </source>
</evidence>
<proteinExistence type="predicted"/>
<evidence type="ECO:0000256" key="2">
    <source>
        <dbReference type="SAM" id="MobiDB-lite"/>
    </source>
</evidence>
<protein>
    <recommendedName>
        <fullName evidence="3">Methylated-DNA-[protein]-cysteine S-methyltransferase DNA binding domain-containing protein</fullName>
    </recommendedName>
</protein>
<keyword evidence="5" id="KW-1185">Reference proteome</keyword>
<comment type="caution">
    <text evidence="4">The sequence shown here is derived from an EMBL/GenBank/DDBJ whole genome shotgun (WGS) entry which is preliminary data.</text>
</comment>
<dbReference type="PANTHER" id="PTHR42942:SF1">
    <property type="entry name" value="ALKYLTRANSFERASE-LIKE PROTEIN 1"/>
    <property type="match status" value="1"/>
</dbReference>
<dbReference type="Pfam" id="PF01035">
    <property type="entry name" value="DNA_binding_1"/>
    <property type="match status" value="1"/>
</dbReference>
<evidence type="ECO:0000259" key="3">
    <source>
        <dbReference type="Pfam" id="PF01035"/>
    </source>
</evidence>
<feature type="region of interest" description="Disordered" evidence="2">
    <location>
        <begin position="1"/>
        <end position="39"/>
    </location>
</feature>
<evidence type="ECO:0000313" key="5">
    <source>
        <dbReference type="Proteomes" id="UP001501195"/>
    </source>
</evidence>
<gene>
    <name evidence="4" type="ORF">GCM10023225_17050</name>
</gene>
<accession>A0ABP9HR64</accession>
<dbReference type="SUPFAM" id="SSF46767">
    <property type="entry name" value="Methylated DNA-protein cysteine methyltransferase, C-terminal domain"/>
    <property type="match status" value="1"/>
</dbReference>
<dbReference type="Gene3D" id="1.10.10.10">
    <property type="entry name" value="Winged helix-like DNA-binding domain superfamily/Winged helix DNA-binding domain"/>
    <property type="match status" value="1"/>
</dbReference>
<organism evidence="4 5">
    <name type="scientific">Kineococcus glutinatus</name>
    <dbReference type="NCBI Taxonomy" id="1070872"/>
    <lineage>
        <taxon>Bacteria</taxon>
        <taxon>Bacillati</taxon>
        <taxon>Actinomycetota</taxon>
        <taxon>Actinomycetes</taxon>
        <taxon>Kineosporiales</taxon>
        <taxon>Kineosporiaceae</taxon>
        <taxon>Kineococcus</taxon>
    </lineage>
</organism>
<sequence length="151" mass="15723">MLHPAADTTDRGATAAGGPATPGGAWQGGAVSSPPVPELPPRVEEVLEVVDAIPAGRVLTYGDVGELVGDRGPRFVGNVLRRFGAGSPWWRVLRADGSAAPQLAAEAVARWRAEATPLRRAASDPADVRVDLAVARWDGAGHPWAGRDVRP</sequence>